<proteinExistence type="predicted"/>
<dbReference type="Pfam" id="PF12844">
    <property type="entry name" value="HTH_19"/>
    <property type="match status" value="1"/>
</dbReference>
<organism evidence="3 4">
    <name type="scientific">Candidatus Faecivivens stercoravium</name>
    <dbReference type="NCBI Taxonomy" id="2840803"/>
    <lineage>
        <taxon>Bacteria</taxon>
        <taxon>Bacillati</taxon>
        <taxon>Bacillota</taxon>
        <taxon>Clostridia</taxon>
        <taxon>Eubacteriales</taxon>
        <taxon>Oscillospiraceae</taxon>
        <taxon>Oscillospiraceae incertae sedis</taxon>
        <taxon>Candidatus Faecivivens</taxon>
    </lineage>
</organism>
<dbReference type="Gene3D" id="1.10.260.40">
    <property type="entry name" value="lambda repressor-like DNA-binding domains"/>
    <property type="match status" value="1"/>
</dbReference>
<dbReference type="PANTHER" id="PTHR46558:SF11">
    <property type="entry name" value="HTH-TYPE TRANSCRIPTIONAL REGULATOR XRE"/>
    <property type="match status" value="1"/>
</dbReference>
<reference evidence="3" key="1">
    <citation type="submission" date="2020-10" db="EMBL/GenBank/DDBJ databases">
        <authorList>
            <person name="Gilroy R."/>
        </authorList>
    </citation>
    <scope>NUCLEOTIDE SEQUENCE</scope>
    <source>
        <strain evidence="3">CHK189-12415</strain>
    </source>
</reference>
<dbReference type="Proteomes" id="UP000824241">
    <property type="component" value="Unassembled WGS sequence"/>
</dbReference>
<name>A0A9D1J5J0_9FIRM</name>
<evidence type="ECO:0000313" key="4">
    <source>
        <dbReference type="Proteomes" id="UP000824241"/>
    </source>
</evidence>
<keyword evidence="1" id="KW-0238">DNA-binding</keyword>
<dbReference type="PROSITE" id="PS50943">
    <property type="entry name" value="HTH_CROC1"/>
    <property type="match status" value="1"/>
</dbReference>
<feature type="domain" description="HTH cro/C1-type" evidence="2">
    <location>
        <begin position="6"/>
        <end position="60"/>
    </location>
</feature>
<dbReference type="PANTHER" id="PTHR46558">
    <property type="entry name" value="TRACRIPTIONAL REGULATORY PROTEIN-RELATED-RELATED"/>
    <property type="match status" value="1"/>
</dbReference>
<evidence type="ECO:0000256" key="1">
    <source>
        <dbReference type="ARBA" id="ARBA00023125"/>
    </source>
</evidence>
<dbReference type="GO" id="GO:0003677">
    <property type="term" value="F:DNA binding"/>
    <property type="evidence" value="ECO:0007669"/>
    <property type="project" value="UniProtKB-KW"/>
</dbReference>
<dbReference type="EMBL" id="DVHA01000274">
    <property type="protein sequence ID" value="HIR61583.1"/>
    <property type="molecule type" value="Genomic_DNA"/>
</dbReference>
<dbReference type="InterPro" id="IPR010982">
    <property type="entry name" value="Lambda_DNA-bd_dom_sf"/>
</dbReference>
<accession>A0A9D1J5J0</accession>
<gene>
    <name evidence="3" type="ORF">IAB37_08430</name>
</gene>
<dbReference type="SMART" id="SM00530">
    <property type="entry name" value="HTH_XRE"/>
    <property type="match status" value="1"/>
</dbReference>
<protein>
    <submittedName>
        <fullName evidence="3">Helix-turn-helix transcriptional regulator</fullName>
    </submittedName>
</protein>
<dbReference type="CDD" id="cd00093">
    <property type="entry name" value="HTH_XRE"/>
    <property type="match status" value="1"/>
</dbReference>
<sequence length="108" mass="12277">MLQKRMKELRVQRGLTQNEPASVLHTSREAYSMYENGKRQLSCQGLAQLAQFYGVTTDYMLGLSDDPEGAPKLTAEEEKLLDHFRGCDQRGKRAVLQISIQQEKESNS</sequence>
<evidence type="ECO:0000313" key="3">
    <source>
        <dbReference type="EMBL" id="HIR61583.1"/>
    </source>
</evidence>
<dbReference type="SUPFAM" id="SSF47413">
    <property type="entry name" value="lambda repressor-like DNA-binding domains"/>
    <property type="match status" value="1"/>
</dbReference>
<dbReference type="InterPro" id="IPR001387">
    <property type="entry name" value="Cro/C1-type_HTH"/>
</dbReference>
<dbReference type="AlphaFoldDB" id="A0A9D1J5J0"/>
<comment type="caution">
    <text evidence="3">The sequence shown here is derived from an EMBL/GenBank/DDBJ whole genome shotgun (WGS) entry which is preliminary data.</text>
</comment>
<reference evidence="3" key="2">
    <citation type="journal article" date="2021" name="PeerJ">
        <title>Extensive microbial diversity within the chicken gut microbiome revealed by metagenomics and culture.</title>
        <authorList>
            <person name="Gilroy R."/>
            <person name="Ravi A."/>
            <person name="Getino M."/>
            <person name="Pursley I."/>
            <person name="Horton D.L."/>
            <person name="Alikhan N.F."/>
            <person name="Baker D."/>
            <person name="Gharbi K."/>
            <person name="Hall N."/>
            <person name="Watson M."/>
            <person name="Adriaenssens E.M."/>
            <person name="Foster-Nyarko E."/>
            <person name="Jarju S."/>
            <person name="Secka A."/>
            <person name="Antonio M."/>
            <person name="Oren A."/>
            <person name="Chaudhuri R.R."/>
            <person name="La Ragione R."/>
            <person name="Hildebrand F."/>
            <person name="Pallen M.J."/>
        </authorList>
    </citation>
    <scope>NUCLEOTIDE SEQUENCE</scope>
    <source>
        <strain evidence="3">CHK189-12415</strain>
    </source>
</reference>
<evidence type="ECO:0000259" key="2">
    <source>
        <dbReference type="PROSITE" id="PS50943"/>
    </source>
</evidence>